<feature type="transmembrane region" description="Helical" evidence="1">
    <location>
        <begin position="72"/>
        <end position="93"/>
    </location>
</feature>
<dbReference type="EMBL" id="VTEI01000001">
    <property type="protein sequence ID" value="TYS19824.1"/>
    <property type="molecule type" value="Genomic_DNA"/>
</dbReference>
<reference evidence="2 3" key="1">
    <citation type="submission" date="2019-08" db="EMBL/GenBank/DDBJ databases">
        <title>Bacillus genomes from the desert of Cuatro Cienegas, Coahuila.</title>
        <authorList>
            <person name="Olmedo-Alvarez G."/>
        </authorList>
    </citation>
    <scope>NUCLEOTIDE SEQUENCE [LARGE SCALE GENOMIC DNA]</scope>
    <source>
        <strain evidence="2 3">CH34_1T</strain>
    </source>
</reference>
<keyword evidence="1" id="KW-0812">Transmembrane</keyword>
<feature type="transmembrane region" description="Helical" evidence="1">
    <location>
        <begin position="40"/>
        <end position="60"/>
    </location>
</feature>
<dbReference type="AlphaFoldDB" id="A0A5D4P2L3"/>
<dbReference type="Proteomes" id="UP000322267">
    <property type="component" value="Unassembled WGS sequence"/>
</dbReference>
<feature type="transmembrane region" description="Helical" evidence="1">
    <location>
        <begin position="12"/>
        <end position="34"/>
    </location>
</feature>
<evidence type="ECO:0000256" key="1">
    <source>
        <dbReference type="SAM" id="Phobius"/>
    </source>
</evidence>
<evidence type="ECO:0000313" key="2">
    <source>
        <dbReference type="EMBL" id="TYS19824.1"/>
    </source>
</evidence>
<keyword evidence="1" id="KW-1133">Transmembrane helix</keyword>
<evidence type="ECO:0000313" key="3">
    <source>
        <dbReference type="Proteomes" id="UP000322267"/>
    </source>
</evidence>
<dbReference type="OrthoDB" id="2339365at2"/>
<proteinExistence type="predicted"/>
<protein>
    <submittedName>
        <fullName evidence="2">Uncharacterized protein</fullName>
    </submittedName>
</protein>
<gene>
    <name evidence="2" type="ORF">FZC78_01995</name>
</gene>
<keyword evidence="1" id="KW-0472">Membrane</keyword>
<organism evidence="2 3">
    <name type="scientific">Rossellomorea vietnamensis</name>
    <dbReference type="NCBI Taxonomy" id="218284"/>
    <lineage>
        <taxon>Bacteria</taxon>
        <taxon>Bacillati</taxon>
        <taxon>Bacillota</taxon>
        <taxon>Bacilli</taxon>
        <taxon>Bacillales</taxon>
        <taxon>Bacillaceae</taxon>
        <taxon>Rossellomorea</taxon>
    </lineage>
</organism>
<sequence length="108" mass="12244">MLLGIIAKFADGTILGVIGNQLGFWVFISTLIITKSRTSVSAAFHTIVFFMSMLISYYIYSMILFDFFPRYYFFTWMGAAFIFLLYGAGLFGIQGEGAVWVLFVLPCR</sequence>
<name>A0A5D4P2L3_9BACI</name>
<accession>A0A5D4P2L3</accession>
<comment type="caution">
    <text evidence="2">The sequence shown here is derived from an EMBL/GenBank/DDBJ whole genome shotgun (WGS) entry which is preliminary data.</text>
</comment>